<keyword evidence="4" id="KW-1185">Reference proteome</keyword>
<sequence>MRESDSLKKAAQILRSYRIEPYFVEVLGNVQKVYSKNGVYALKKINPQHGMDFIRHVQTLYQKGYNRIVPIYPTLDGRYAVLYENTLYYLMPWLSKEEKRDPFESQQQLFRELARLHSISAREIKVNQEERTIHYEKTKAELEQEEEFLDEYLEACERKIYMSPFELMFCMYYHTVKQALFFSKQKLTEWYEGTKEKEKARIVIVHGKMARDHFLFDEKGYGYFINFEEANIGSPTHDLLPFLARSLKGYLKQPDELVDSLYMYFKYFPLKEDEMQLFFSYLAHPGNLIKTAQRFFQEGKNRNERKAVQKLQREYWYLKNTEYIVFRIDEIEKQKKQEEAAQQNQ</sequence>
<dbReference type="InterPro" id="IPR011009">
    <property type="entry name" value="Kinase-like_dom_sf"/>
</dbReference>
<dbReference type="InterPro" id="IPR014253">
    <property type="entry name" value="Spore_coat_YsxE"/>
</dbReference>
<feature type="coiled-coil region" evidence="1">
    <location>
        <begin position="125"/>
        <end position="159"/>
    </location>
</feature>
<evidence type="ECO:0000313" key="3">
    <source>
        <dbReference type="EMBL" id="WVX82562.1"/>
    </source>
</evidence>
<dbReference type="Proteomes" id="UP001357223">
    <property type="component" value="Chromosome"/>
</dbReference>
<protein>
    <submittedName>
        <fullName evidence="3">Spore coat protein YsxE</fullName>
    </submittedName>
</protein>
<name>A0ABZ2CFK7_9BACI</name>
<dbReference type="RefSeq" id="WP_338451461.1">
    <property type="nucleotide sequence ID" value="NZ_CP137640.1"/>
</dbReference>
<proteinExistence type="predicted"/>
<keyword evidence="3" id="KW-0167">Capsid protein</keyword>
<accession>A0ABZ2CFK7</accession>
<dbReference type="InterPro" id="IPR002575">
    <property type="entry name" value="Aminoglycoside_PTrfase"/>
</dbReference>
<evidence type="ECO:0000259" key="2">
    <source>
        <dbReference type="Pfam" id="PF01636"/>
    </source>
</evidence>
<dbReference type="InterPro" id="IPR047175">
    <property type="entry name" value="CotS-like"/>
</dbReference>
<reference evidence="3 4" key="1">
    <citation type="submission" date="2023-10" db="EMBL/GenBank/DDBJ databases">
        <title>Niallia locisalis sp.nov. isolated from a salt pond sample.</title>
        <authorList>
            <person name="Li X.-J."/>
            <person name="Dong L."/>
        </authorList>
    </citation>
    <scope>NUCLEOTIDE SEQUENCE [LARGE SCALE GENOMIC DNA]</scope>
    <source>
        <strain evidence="3 4">DSM 29761</strain>
    </source>
</reference>
<dbReference type="Pfam" id="PF01636">
    <property type="entry name" value="APH"/>
    <property type="match status" value="1"/>
</dbReference>
<evidence type="ECO:0000256" key="1">
    <source>
        <dbReference type="SAM" id="Coils"/>
    </source>
</evidence>
<dbReference type="Gene3D" id="3.30.200.20">
    <property type="entry name" value="Phosphorylase Kinase, domain 1"/>
    <property type="match status" value="1"/>
</dbReference>
<keyword evidence="1" id="KW-0175">Coiled coil</keyword>
<keyword evidence="3" id="KW-0946">Virion</keyword>
<evidence type="ECO:0000313" key="4">
    <source>
        <dbReference type="Proteomes" id="UP001357223"/>
    </source>
</evidence>
<gene>
    <name evidence="3" type="primary">ysxE</name>
    <name evidence="3" type="ORF">R4Z09_06150</name>
</gene>
<dbReference type="SUPFAM" id="SSF56112">
    <property type="entry name" value="Protein kinase-like (PK-like)"/>
    <property type="match status" value="1"/>
</dbReference>
<dbReference type="EMBL" id="CP137640">
    <property type="protein sequence ID" value="WVX82562.1"/>
    <property type="molecule type" value="Genomic_DNA"/>
</dbReference>
<dbReference type="PANTHER" id="PTHR39179">
    <property type="entry name" value="SPORE COAT PROTEIN I"/>
    <property type="match status" value="1"/>
</dbReference>
<dbReference type="PANTHER" id="PTHR39179:SF3">
    <property type="entry name" value="COTS-RELATED PROTEIN"/>
    <property type="match status" value="1"/>
</dbReference>
<dbReference type="Gene3D" id="3.90.1200.10">
    <property type="match status" value="1"/>
</dbReference>
<dbReference type="NCBIfam" id="TIGR02904">
    <property type="entry name" value="spore_ysxE"/>
    <property type="match status" value="1"/>
</dbReference>
<organism evidence="3 4">
    <name type="scientific">Niallia oryzisoli</name>
    <dbReference type="NCBI Taxonomy" id="1737571"/>
    <lineage>
        <taxon>Bacteria</taxon>
        <taxon>Bacillati</taxon>
        <taxon>Bacillota</taxon>
        <taxon>Bacilli</taxon>
        <taxon>Bacillales</taxon>
        <taxon>Bacillaceae</taxon>
        <taxon>Niallia</taxon>
    </lineage>
</organism>
<feature type="domain" description="Aminoglycoside phosphotransferase" evidence="2">
    <location>
        <begin position="36"/>
        <end position="243"/>
    </location>
</feature>